<dbReference type="PROSITE" id="PS50181">
    <property type="entry name" value="FBOX"/>
    <property type="match status" value="1"/>
</dbReference>
<dbReference type="OrthoDB" id="1918685at2759"/>
<evidence type="ECO:0000313" key="4">
    <source>
        <dbReference type="Proteomes" id="UP000001610"/>
    </source>
</evidence>
<dbReference type="KEGG" id="cmt:CCM_02128"/>
<protein>
    <submittedName>
        <fullName evidence="3">Cyclin-like F-box</fullName>
    </submittedName>
</protein>
<dbReference type="EMBL" id="JH126400">
    <property type="protein sequence ID" value="EGX93858.1"/>
    <property type="molecule type" value="Genomic_DNA"/>
</dbReference>
<dbReference type="Pfam" id="PF12937">
    <property type="entry name" value="F-box-like"/>
    <property type="match status" value="1"/>
</dbReference>
<proteinExistence type="predicted"/>
<accession>G3J816</accession>
<dbReference type="SMART" id="SM00256">
    <property type="entry name" value="FBOX"/>
    <property type="match status" value="1"/>
</dbReference>
<dbReference type="OMA" id="AFHRSEC"/>
<reference evidence="3 4" key="1">
    <citation type="journal article" date="2011" name="Genome Biol.">
        <title>Genome sequence of the insect pathogenic fungus Cordyceps militaris, a valued traditional Chinese medicine.</title>
        <authorList>
            <person name="Zheng P."/>
            <person name="Xia Y."/>
            <person name="Xiao G."/>
            <person name="Xiong C."/>
            <person name="Hu X."/>
            <person name="Zhang S."/>
            <person name="Zheng H."/>
            <person name="Huang Y."/>
            <person name="Zhou Y."/>
            <person name="Wang S."/>
            <person name="Zhao G.P."/>
            <person name="Liu X."/>
            <person name="St Leger R.J."/>
            <person name="Wang C."/>
        </authorList>
    </citation>
    <scope>NUCLEOTIDE SEQUENCE [LARGE SCALE GENOMIC DNA]</scope>
    <source>
        <strain evidence="3 4">CM01</strain>
    </source>
</reference>
<gene>
    <name evidence="3" type="ORF">CCM_02128</name>
</gene>
<dbReference type="RefSeq" id="XP_006667344.1">
    <property type="nucleotide sequence ID" value="XM_006667281.1"/>
</dbReference>
<evidence type="ECO:0000256" key="1">
    <source>
        <dbReference type="SAM" id="MobiDB-lite"/>
    </source>
</evidence>
<sequence length="1088" mass="119791">MAEVASPRVDPNAITTAPDHDAFTLVPVISELLRTRYCAPGTIFLVEGIEIIPVSKTGRWQAVRLLLGDGDLCVQALLSADCHRFVETGEVSTGFYIKLEQFDLQWEAMDPEDGTAGGKMDQKMVFLALHDLTTIGWNDAYRAMAKQHRDESETHDERTSAKNDKGKEKAIPGEARSPPPMLHTRMEEESASVRLPPSSSGYGDEIDMDDAFEDMERIVFPNAKKRSTPKAATSSRARGPVALPRDWVDRQVPLKLTTLHSIPSLPYAQNWTCNILAIITSLSPVEASYLPPYKQRTARLADPSTAKQVHLTVFLDPESFTPPIGSAVLLTGVKNHRFDGGSLKKYASDGGKGGEWWFEDPVDLTWLFMELQGLDTRARQQVIDGFLGSLSSWDLVYLRRRMHAHEARIRLAALEDLPAEIIIYIAQFLELEDLLACAHVCRHWHAAWTFGAVTASLCCRYFAGLTESHGLAHAAGHDLFSARARRYIGKYLRPWPNAYLSTRWFVGANNEPQRSEDMREDAFHRSECLDFGLDSPPMCYGDGLLAWQPEDSYAVINDLKSLTRTRCSFGASLVAGRKLDLQAVTRQLVVFSSIDLSAGSQKMNSHGLYMLGVAQTCLHYHGNKSTLAESNWQLVCFNVLTESFAHRTYEKCLTSPKFHRPTWDWADWRDIQAWDDYLLVLWQPRPHVIHEPCTFSELLLATDNIACIASSQEAFAGYVRPRRLEPALTIDTFHQRRSGVAHHVFMDDDFVVYAAPDSVLVSSFKGSSDLVLPPPIEGSPITAFASLPTPRRVAPPRPAPAWDCEVYTTLGAPHGLPIRFKVSAPADQFTLASGVEGAQAAPNTAGSIGMNVLLHGDGGQSFFDFPNQGVNSNLMGVAVLAPDKDLKWGSGNRNGVERPNGVAHSQAVNDLIKQELPQMVAFNQSNVFFTGVSGGSLTLSGFFMPAFLGNYPNAGVLLSCGALVPQVDFTDESKAALSNTRIHFQSTQKELGSLQKDIPAAIKAYEQEALDQRLDVGQINALQTVDNTPNAGHCAFDNKKFVSGVQTMANSFADIMLNGGNGELQGTGNVLNGVVGNEDLKFGEPERK</sequence>
<dbReference type="GeneID" id="18164156"/>
<dbReference type="AlphaFoldDB" id="G3J816"/>
<dbReference type="InParanoid" id="G3J816"/>
<dbReference type="eggNOG" id="ENOG502SGAA">
    <property type="taxonomic scope" value="Eukaryota"/>
</dbReference>
<dbReference type="Proteomes" id="UP000001610">
    <property type="component" value="Unassembled WGS sequence"/>
</dbReference>
<dbReference type="Gene3D" id="1.20.1280.50">
    <property type="match status" value="1"/>
</dbReference>
<feature type="compositionally biased region" description="Basic and acidic residues" evidence="1">
    <location>
        <begin position="147"/>
        <end position="171"/>
    </location>
</feature>
<dbReference type="CDD" id="cd09917">
    <property type="entry name" value="F-box_SF"/>
    <property type="match status" value="1"/>
</dbReference>
<dbReference type="HOGENOM" id="CLU_284975_0_0_1"/>
<dbReference type="InterPro" id="IPR036047">
    <property type="entry name" value="F-box-like_dom_sf"/>
</dbReference>
<organism evidence="3 4">
    <name type="scientific">Cordyceps militaris (strain CM01)</name>
    <name type="common">Caterpillar fungus</name>
    <dbReference type="NCBI Taxonomy" id="983644"/>
    <lineage>
        <taxon>Eukaryota</taxon>
        <taxon>Fungi</taxon>
        <taxon>Dikarya</taxon>
        <taxon>Ascomycota</taxon>
        <taxon>Pezizomycotina</taxon>
        <taxon>Sordariomycetes</taxon>
        <taxon>Hypocreomycetidae</taxon>
        <taxon>Hypocreales</taxon>
        <taxon>Cordycipitaceae</taxon>
        <taxon>Cordyceps</taxon>
    </lineage>
</organism>
<feature type="domain" description="F-box" evidence="2">
    <location>
        <begin position="411"/>
        <end position="445"/>
    </location>
</feature>
<keyword evidence="4" id="KW-1185">Reference proteome</keyword>
<dbReference type="InterPro" id="IPR001810">
    <property type="entry name" value="F-box_dom"/>
</dbReference>
<name>G3J816_CORMM</name>
<evidence type="ECO:0000259" key="2">
    <source>
        <dbReference type="PROSITE" id="PS50181"/>
    </source>
</evidence>
<dbReference type="SUPFAM" id="SSF81383">
    <property type="entry name" value="F-box domain"/>
    <property type="match status" value="1"/>
</dbReference>
<evidence type="ECO:0000313" key="3">
    <source>
        <dbReference type="EMBL" id="EGX93858.1"/>
    </source>
</evidence>
<feature type="region of interest" description="Disordered" evidence="1">
    <location>
        <begin position="146"/>
        <end position="203"/>
    </location>
</feature>
<dbReference type="VEuPathDB" id="FungiDB:CCM_02128"/>